<evidence type="ECO:0000256" key="2">
    <source>
        <dbReference type="ARBA" id="ARBA00006293"/>
    </source>
</evidence>
<evidence type="ECO:0000256" key="3">
    <source>
        <dbReference type="ARBA" id="ARBA00022692"/>
    </source>
</evidence>
<feature type="transmembrane region" description="Helical" evidence="7">
    <location>
        <begin position="91"/>
        <end position="112"/>
    </location>
</feature>
<comment type="similarity">
    <text evidence="2">Belongs to the unc-50 family.</text>
</comment>
<feature type="transmembrane region" description="Helical" evidence="7">
    <location>
        <begin position="243"/>
        <end position="263"/>
    </location>
</feature>
<gene>
    <name evidence="8" type="ORF">DIATSA_LOCUS10670</name>
</gene>
<evidence type="ECO:0000256" key="6">
    <source>
        <dbReference type="SAM" id="MobiDB-lite"/>
    </source>
</evidence>
<dbReference type="GO" id="GO:0000139">
    <property type="term" value="C:Golgi membrane"/>
    <property type="evidence" value="ECO:0007669"/>
    <property type="project" value="TreeGrafter"/>
</dbReference>
<dbReference type="Proteomes" id="UP001153714">
    <property type="component" value="Chromosome 5"/>
</dbReference>
<dbReference type="EMBL" id="OU893336">
    <property type="protein sequence ID" value="CAG9793210.1"/>
    <property type="molecule type" value="Genomic_DNA"/>
</dbReference>
<dbReference type="InterPro" id="IPR007881">
    <property type="entry name" value="UNC-50"/>
</dbReference>
<evidence type="ECO:0000313" key="9">
    <source>
        <dbReference type="Proteomes" id="UP001153714"/>
    </source>
</evidence>
<accession>A0A9N9R9U3</accession>
<dbReference type="PANTHER" id="PTHR12841:SF6">
    <property type="entry name" value="PROTEIN UNC-50 HOMOLOG"/>
    <property type="match status" value="1"/>
</dbReference>
<keyword evidence="4 7" id="KW-1133">Transmembrane helix</keyword>
<evidence type="ECO:0000256" key="5">
    <source>
        <dbReference type="ARBA" id="ARBA00023136"/>
    </source>
</evidence>
<organism evidence="8 9">
    <name type="scientific">Diatraea saccharalis</name>
    <name type="common">sugarcane borer</name>
    <dbReference type="NCBI Taxonomy" id="40085"/>
    <lineage>
        <taxon>Eukaryota</taxon>
        <taxon>Metazoa</taxon>
        <taxon>Ecdysozoa</taxon>
        <taxon>Arthropoda</taxon>
        <taxon>Hexapoda</taxon>
        <taxon>Insecta</taxon>
        <taxon>Pterygota</taxon>
        <taxon>Neoptera</taxon>
        <taxon>Endopterygota</taxon>
        <taxon>Lepidoptera</taxon>
        <taxon>Glossata</taxon>
        <taxon>Ditrysia</taxon>
        <taxon>Pyraloidea</taxon>
        <taxon>Crambidae</taxon>
        <taxon>Crambinae</taxon>
        <taxon>Diatraea</taxon>
    </lineage>
</organism>
<feature type="transmembrane region" description="Helical" evidence="7">
    <location>
        <begin position="53"/>
        <end position="71"/>
    </location>
</feature>
<evidence type="ECO:0000256" key="1">
    <source>
        <dbReference type="ARBA" id="ARBA00004141"/>
    </source>
</evidence>
<evidence type="ECO:0000313" key="8">
    <source>
        <dbReference type="EMBL" id="CAG9793210.1"/>
    </source>
</evidence>
<reference evidence="8" key="1">
    <citation type="submission" date="2021-12" db="EMBL/GenBank/DDBJ databases">
        <authorList>
            <person name="King R."/>
        </authorList>
    </citation>
    <scope>NUCLEOTIDE SEQUENCE</scope>
</reference>
<dbReference type="OrthoDB" id="10027013at2759"/>
<dbReference type="AlphaFoldDB" id="A0A9N9R9U3"/>
<evidence type="ECO:0000256" key="7">
    <source>
        <dbReference type="SAM" id="Phobius"/>
    </source>
</evidence>
<proteinExistence type="inferred from homology"/>
<comment type="subcellular location">
    <subcellularLocation>
        <location evidence="1">Membrane</location>
        <topology evidence="1">Multi-pass membrane protein</topology>
    </subcellularLocation>
</comment>
<sequence>MKYSTSPTPSLNNYPRSTSPLPAPANYQSATVSAATKRYKYFRRLFKFNQMDFEYAAWQMVYLFVAPQKVFRNFNYRKHTKSQFARDDPAFLVLLCIWLFLSSIFFATICFEKQLGIGLSWSQVVLFVLYVVFVDFLGAGIIVSTLFWYVSNKYLRRDRDGPDVEWGYAFDVHINAFFPPLSLLHCFQIVLFNNLVNDESFVACLVSNTFWLASIIYYMYITFLGYSNYGKLVDNDLPMLRNIRVFLLPLPVLVILYFGTLLVKWNLSNILVSFYVYRVL</sequence>
<feature type="region of interest" description="Disordered" evidence="6">
    <location>
        <begin position="1"/>
        <end position="26"/>
    </location>
</feature>
<keyword evidence="9" id="KW-1185">Reference proteome</keyword>
<name>A0A9N9R9U3_9NEOP</name>
<protein>
    <submittedName>
        <fullName evidence="8">Uncharacterized protein</fullName>
    </submittedName>
</protein>
<keyword evidence="3 7" id="KW-0812">Transmembrane</keyword>
<reference evidence="8" key="2">
    <citation type="submission" date="2022-10" db="EMBL/GenBank/DDBJ databases">
        <authorList>
            <consortium name="ENA_rothamsted_submissions"/>
            <consortium name="culmorum"/>
            <person name="King R."/>
        </authorList>
    </citation>
    <scope>NUCLEOTIDE SEQUENCE</scope>
</reference>
<feature type="transmembrane region" description="Helical" evidence="7">
    <location>
        <begin position="201"/>
        <end position="223"/>
    </location>
</feature>
<dbReference type="PANTHER" id="PTHR12841">
    <property type="entry name" value="PROTEIN UNC-50 HOMOLOG"/>
    <property type="match status" value="1"/>
</dbReference>
<evidence type="ECO:0000256" key="4">
    <source>
        <dbReference type="ARBA" id="ARBA00022989"/>
    </source>
</evidence>
<keyword evidence="5 7" id="KW-0472">Membrane</keyword>
<feature type="transmembrane region" description="Helical" evidence="7">
    <location>
        <begin position="124"/>
        <end position="150"/>
    </location>
</feature>
<dbReference type="Pfam" id="PF05216">
    <property type="entry name" value="UNC-50"/>
    <property type="match status" value="1"/>
</dbReference>